<dbReference type="GO" id="GO:0005829">
    <property type="term" value="C:cytosol"/>
    <property type="evidence" value="ECO:0007669"/>
    <property type="project" value="UniProtKB-SubCell"/>
</dbReference>
<keyword evidence="12 22" id="KW-0560">Oxidoreductase</keyword>
<comment type="subcellular location">
    <subcellularLocation>
        <location evidence="2">Cytoplasm</location>
        <location evidence="2">Cytoskeleton</location>
    </subcellularLocation>
    <subcellularLocation>
        <location evidence="3">Cytoplasm</location>
        <location evidence="3">Cytosol</location>
    </subcellularLocation>
    <subcellularLocation>
        <location evidence="1">Nucleus</location>
    </subcellularLocation>
</comment>
<evidence type="ECO:0000256" key="9">
    <source>
        <dbReference type="ARBA" id="ARBA00022703"/>
    </source>
</evidence>
<evidence type="ECO:0000313" key="22">
    <source>
        <dbReference type="EMBL" id="ERE78488.1"/>
    </source>
</evidence>
<dbReference type="AlphaFoldDB" id="A0A061IDQ3"/>
<evidence type="ECO:0000256" key="15">
    <source>
        <dbReference type="ARBA" id="ARBA00023212"/>
    </source>
</evidence>
<evidence type="ECO:0000256" key="14">
    <source>
        <dbReference type="ARBA" id="ARBA00023152"/>
    </source>
</evidence>
<evidence type="ECO:0000256" key="19">
    <source>
        <dbReference type="ARBA" id="ARBA00047698"/>
    </source>
</evidence>
<dbReference type="Pfam" id="PF02800">
    <property type="entry name" value="Gp_dh_C"/>
    <property type="match status" value="1"/>
</dbReference>
<evidence type="ECO:0000256" key="16">
    <source>
        <dbReference type="ARBA" id="ARBA00023242"/>
    </source>
</evidence>
<dbReference type="InterPro" id="IPR020829">
    <property type="entry name" value="GlycerAld_3-P_DH_cat"/>
</dbReference>
<keyword evidence="14" id="KW-0324">Glycolysis</keyword>
<comment type="similarity">
    <text evidence="5">Belongs to the glyceraldehyde-3-phosphate dehydrogenase family.</text>
</comment>
<dbReference type="EC" id="1.2.1.12" evidence="6"/>
<comment type="subunit">
    <text evidence="18">Homotetramer. Interacts with TPPP; the interaction is direct. Interacts (when S-nitrosylated) with SIAH1; leading to nuclear translocation. Interacts with RILPL1/GOSPEL, leading to prevent the interaction between GAPDH and SIAH1 and prevent nuclear translocation. Interacts with CHP1; the interaction increases the binding of CHP1 with microtubules. Associates with microtubules. Interacts with EIF1AD, USP25, PRKCI and WARS1. Interacts with phosphorylated RPL13A; inhibited by oxidatively-modified low-densitity lipoprotein (LDL(ox)). Component of the GAIT complex. Interacts with FKBP6; leading to inhibit GAPDH catalytic activity. Interacts with TRAF2, promoting TRAF2 ubiquitination. Interacts with TRAF3, promoting TRAF3 ubiquitination.</text>
</comment>
<evidence type="ECO:0000256" key="20">
    <source>
        <dbReference type="ARBA" id="ARBA00048005"/>
    </source>
</evidence>
<evidence type="ECO:0000256" key="7">
    <source>
        <dbReference type="ARBA" id="ARBA00022490"/>
    </source>
</evidence>
<keyword evidence="9" id="KW-0053">Apoptosis</keyword>
<evidence type="ECO:0000256" key="1">
    <source>
        <dbReference type="ARBA" id="ARBA00004123"/>
    </source>
</evidence>
<dbReference type="InterPro" id="IPR020831">
    <property type="entry name" value="GlycerAld/Erythrose_P_DH"/>
</dbReference>
<evidence type="ECO:0000256" key="12">
    <source>
        <dbReference type="ARBA" id="ARBA00023002"/>
    </source>
</evidence>
<keyword evidence="16" id="KW-0539">Nucleus</keyword>
<keyword evidence="7" id="KW-0963">Cytoplasm</keyword>
<evidence type="ECO:0000259" key="21">
    <source>
        <dbReference type="SMART" id="SM00846"/>
    </source>
</evidence>
<comment type="catalytic activity">
    <reaction evidence="19">
        <text>D-glyceraldehyde 3-phosphate + phosphate + NAD(+) = (2R)-3-phospho-glyceroyl phosphate + NADH + H(+)</text>
        <dbReference type="Rhea" id="RHEA:10300"/>
        <dbReference type="ChEBI" id="CHEBI:15378"/>
        <dbReference type="ChEBI" id="CHEBI:43474"/>
        <dbReference type="ChEBI" id="CHEBI:57540"/>
        <dbReference type="ChEBI" id="CHEBI:57604"/>
        <dbReference type="ChEBI" id="CHEBI:57945"/>
        <dbReference type="ChEBI" id="CHEBI:59776"/>
        <dbReference type="EC" id="1.2.1.12"/>
    </reaction>
</comment>
<feature type="domain" description="Glyceraldehyde 3-phosphate dehydrogenase NAD(P) binding" evidence="21">
    <location>
        <begin position="2"/>
        <end position="110"/>
    </location>
</feature>
<dbReference type="SUPFAM" id="SSF51735">
    <property type="entry name" value="NAD(P)-binding Rossmann-fold domains"/>
    <property type="match status" value="1"/>
</dbReference>
<dbReference type="GO" id="GO:0005856">
    <property type="term" value="C:cytoskeleton"/>
    <property type="evidence" value="ECO:0007669"/>
    <property type="project" value="UniProtKB-SubCell"/>
</dbReference>
<evidence type="ECO:0000256" key="8">
    <source>
        <dbReference type="ARBA" id="ARBA00022679"/>
    </source>
</evidence>
<evidence type="ECO:0000256" key="2">
    <source>
        <dbReference type="ARBA" id="ARBA00004245"/>
    </source>
</evidence>
<keyword evidence="10" id="KW-0702">S-nitrosylation</keyword>
<dbReference type="GO" id="GO:0035605">
    <property type="term" value="F:peptidyl-cysteine S-nitrosylase activity"/>
    <property type="evidence" value="ECO:0007669"/>
    <property type="project" value="RHEA"/>
</dbReference>
<keyword evidence="8" id="KW-0808">Transferase</keyword>
<evidence type="ECO:0000256" key="11">
    <source>
        <dbReference type="ARBA" id="ARBA00022845"/>
    </source>
</evidence>
<dbReference type="SUPFAM" id="SSF55347">
    <property type="entry name" value="Glyceraldehyde-3-phosphate dehydrogenase-like, C-terminal domain"/>
    <property type="match status" value="1"/>
</dbReference>
<dbReference type="GO" id="GO:0051287">
    <property type="term" value="F:NAD binding"/>
    <property type="evidence" value="ECO:0007669"/>
    <property type="project" value="InterPro"/>
</dbReference>
<dbReference type="InterPro" id="IPR020828">
    <property type="entry name" value="GlycerAld_3-P_DH_NAD(P)-bd"/>
</dbReference>
<evidence type="ECO:0000256" key="10">
    <source>
        <dbReference type="ARBA" id="ARBA00022799"/>
    </source>
</evidence>
<dbReference type="PANTHER" id="PTHR10836:SF111">
    <property type="entry name" value="GLYCERALDEHYDE-3-PHOSPHATE DEHYDROGENASE"/>
    <property type="match status" value="1"/>
</dbReference>
<evidence type="ECO:0000256" key="3">
    <source>
        <dbReference type="ARBA" id="ARBA00004514"/>
    </source>
</evidence>
<accession>A0A061IDQ3</accession>
<protein>
    <recommendedName>
        <fullName evidence="6">glyceraldehyde-3-phosphate dehydrogenase (phosphorylating)</fullName>
        <ecNumber evidence="6">1.2.1.12</ecNumber>
    </recommendedName>
    <alternativeName>
        <fullName evidence="17">Peptidyl-cysteine S-nitrosylase GAPDH</fullName>
    </alternativeName>
</protein>
<dbReference type="GO" id="GO:0004365">
    <property type="term" value="F:glyceraldehyde-3-phosphate dehydrogenase (NAD+) (phosphorylating) activity"/>
    <property type="evidence" value="ECO:0007669"/>
    <property type="project" value="UniProtKB-EC"/>
</dbReference>
<reference evidence="23" key="1">
    <citation type="journal article" date="2013" name="Nat. Biotechnol.">
        <title>Chinese hamster genome sequenced from sorted chromosomes.</title>
        <authorList>
            <person name="Brinkrolf K."/>
            <person name="Rupp O."/>
            <person name="Laux H."/>
            <person name="Kollin F."/>
            <person name="Ernst W."/>
            <person name="Linke B."/>
            <person name="Kofler R."/>
            <person name="Romand S."/>
            <person name="Hesse F."/>
            <person name="Budach W.E."/>
            <person name="Galosy S."/>
            <person name="Muller D."/>
            <person name="Noll T."/>
            <person name="Wienberg J."/>
            <person name="Jostock T."/>
            <person name="Leonard M."/>
            <person name="Grillari J."/>
            <person name="Tauch A."/>
            <person name="Goesmann A."/>
            <person name="Helk B."/>
            <person name="Mott J.E."/>
            <person name="Puhler A."/>
            <person name="Borth N."/>
        </authorList>
    </citation>
    <scope>NUCLEOTIDE SEQUENCE [LARGE SCALE GENOMIC DNA]</scope>
    <source>
        <strain evidence="23">17A/GY</strain>
    </source>
</reference>
<proteinExistence type="inferred from homology"/>
<keyword evidence="13" id="KW-0520">NAD</keyword>
<evidence type="ECO:0000256" key="18">
    <source>
        <dbReference type="ARBA" id="ARBA00046997"/>
    </source>
</evidence>
<comment type="catalytic activity">
    <reaction evidence="20">
        <text>S-nitroso-L-cysteinyl-[GAPDH] + L-cysteinyl-[protein] = L-cysteinyl-[GAPDH] + S-nitroso-L-cysteinyl-[protein]</text>
        <dbReference type="Rhea" id="RHEA:66684"/>
        <dbReference type="Rhea" id="RHEA-COMP:10131"/>
        <dbReference type="Rhea" id="RHEA-COMP:17089"/>
        <dbReference type="Rhea" id="RHEA-COMP:17090"/>
        <dbReference type="Rhea" id="RHEA-COMP:17091"/>
        <dbReference type="ChEBI" id="CHEBI:29950"/>
        <dbReference type="ChEBI" id="CHEBI:149494"/>
    </reaction>
    <physiologicalReaction direction="left-to-right" evidence="20">
        <dbReference type="Rhea" id="RHEA:66685"/>
    </physiologicalReaction>
</comment>
<dbReference type="Gene3D" id="3.40.50.720">
    <property type="entry name" value="NAD(P)-binding Rossmann-like Domain"/>
    <property type="match status" value="1"/>
</dbReference>
<evidence type="ECO:0000256" key="13">
    <source>
        <dbReference type="ARBA" id="ARBA00023027"/>
    </source>
</evidence>
<organism evidence="22 23">
    <name type="scientific">Cricetulus griseus</name>
    <name type="common">Chinese hamster</name>
    <name type="synonym">Cricetulus barabensis griseus</name>
    <dbReference type="NCBI Taxonomy" id="10029"/>
    <lineage>
        <taxon>Eukaryota</taxon>
        <taxon>Metazoa</taxon>
        <taxon>Chordata</taxon>
        <taxon>Craniata</taxon>
        <taxon>Vertebrata</taxon>
        <taxon>Euteleostomi</taxon>
        <taxon>Mammalia</taxon>
        <taxon>Eutheria</taxon>
        <taxon>Euarchontoglires</taxon>
        <taxon>Glires</taxon>
        <taxon>Rodentia</taxon>
        <taxon>Myomorpha</taxon>
        <taxon>Muroidea</taxon>
        <taxon>Cricetidae</taxon>
        <taxon>Cricetinae</taxon>
        <taxon>Cricetulus</taxon>
    </lineage>
</organism>
<dbReference type="GO" id="GO:0006417">
    <property type="term" value="P:regulation of translation"/>
    <property type="evidence" value="ECO:0007669"/>
    <property type="project" value="UniProtKB-KW"/>
</dbReference>
<evidence type="ECO:0000313" key="23">
    <source>
        <dbReference type="Proteomes" id="UP000030759"/>
    </source>
</evidence>
<dbReference type="GO" id="GO:0006915">
    <property type="term" value="P:apoptotic process"/>
    <property type="evidence" value="ECO:0007669"/>
    <property type="project" value="UniProtKB-KW"/>
</dbReference>
<gene>
    <name evidence="22" type="ORF">H671_3g10316</name>
</gene>
<dbReference type="EMBL" id="KE673059">
    <property type="protein sequence ID" value="ERE78488.1"/>
    <property type="molecule type" value="Genomic_DNA"/>
</dbReference>
<sequence>MVKVGVNGFGCLVARAAFDSGKEDIVAINDPFIDLNYMVTCSSMTLPMASAKAHFKTENGKLIINRKVITVFQERDPTNIKWRDASTMKLWYDGRGATQNIIPAPTGAAKAVGKVIPELNGKLMDMAFHVPTPSVSVMDLTCHLEKAAT</sequence>
<comment type="pathway">
    <text evidence="4">Carbohydrate degradation; glycolysis; pyruvate from D-glyceraldehyde 3-phosphate: step 1/5.</text>
</comment>
<name>A0A061IDQ3_CRIGR</name>
<dbReference type="InterPro" id="IPR036291">
    <property type="entry name" value="NAD(P)-bd_dom_sf"/>
</dbReference>
<keyword evidence="15" id="KW-0206">Cytoskeleton</keyword>
<evidence type="ECO:0000256" key="4">
    <source>
        <dbReference type="ARBA" id="ARBA00004869"/>
    </source>
</evidence>
<dbReference type="GO" id="GO:0005634">
    <property type="term" value="C:nucleus"/>
    <property type="evidence" value="ECO:0007669"/>
    <property type="project" value="UniProtKB-SubCell"/>
</dbReference>
<keyword evidence="11" id="KW-0810">Translation regulation</keyword>
<dbReference type="SMART" id="SM00846">
    <property type="entry name" value="Gp_dh_N"/>
    <property type="match status" value="1"/>
</dbReference>
<evidence type="ECO:0000256" key="5">
    <source>
        <dbReference type="ARBA" id="ARBA00007406"/>
    </source>
</evidence>
<dbReference type="GO" id="GO:0006096">
    <property type="term" value="P:glycolytic process"/>
    <property type="evidence" value="ECO:0007669"/>
    <property type="project" value="UniProtKB-KW"/>
</dbReference>
<evidence type="ECO:0000256" key="6">
    <source>
        <dbReference type="ARBA" id="ARBA00013119"/>
    </source>
</evidence>
<dbReference type="Gene3D" id="3.30.360.10">
    <property type="entry name" value="Dihydrodipicolinate Reductase, domain 2"/>
    <property type="match status" value="1"/>
</dbReference>
<evidence type="ECO:0000256" key="17">
    <source>
        <dbReference type="ARBA" id="ARBA00031890"/>
    </source>
</evidence>
<dbReference type="Proteomes" id="UP000030759">
    <property type="component" value="Unassembled WGS sequence"/>
</dbReference>
<dbReference type="PANTHER" id="PTHR10836">
    <property type="entry name" value="GLYCERALDEHYDE 3-PHOSPHATE DEHYDROGENASE"/>
    <property type="match status" value="1"/>
</dbReference>